<proteinExistence type="inferred from homology"/>
<dbReference type="GO" id="GO:0006400">
    <property type="term" value="P:tRNA modification"/>
    <property type="evidence" value="ECO:0007669"/>
    <property type="project" value="UniProtKB-UniRule"/>
</dbReference>
<dbReference type="InterPro" id="IPR012094">
    <property type="entry name" value="tRNA_Ile_lys_synt"/>
</dbReference>
<dbReference type="AlphaFoldDB" id="A0A062VIX8"/>
<keyword evidence="1 6" id="KW-0436">Ligase</keyword>
<dbReference type="EC" id="6.3.4.19" evidence="6"/>
<dbReference type="CDD" id="cd01992">
    <property type="entry name" value="TilS_N"/>
    <property type="match status" value="1"/>
</dbReference>
<dbReference type="STRING" id="1280954.HPO_09960"/>
<comment type="caution">
    <text evidence="8">The sequence shown here is derived from an EMBL/GenBank/DDBJ whole genome shotgun (WGS) entry which is preliminary data.</text>
</comment>
<dbReference type="EMBL" id="ARYM01000010">
    <property type="protein sequence ID" value="KCZ98529.1"/>
    <property type="molecule type" value="Genomic_DNA"/>
</dbReference>
<dbReference type="RefSeq" id="WP_051612501.1">
    <property type="nucleotide sequence ID" value="NZ_ARYM01000010.1"/>
</dbReference>
<dbReference type="InterPro" id="IPR011063">
    <property type="entry name" value="TilS/TtcA_N"/>
</dbReference>
<comment type="similarity">
    <text evidence="6">Belongs to the tRNA(Ile)-lysidine synthase family.</text>
</comment>
<dbReference type="OrthoDB" id="9807403at2"/>
<keyword evidence="2 6" id="KW-0819">tRNA processing</keyword>
<keyword evidence="9" id="KW-1185">Reference proteome</keyword>
<sequence length="366" mass="39795">MQGLRPGPAFETALAALPACLLDAPIGVAVSGGGDSLALLLLAQRWAAGRGRTLFALTVDHGLRPEARAEAEAVAALCRQLGLPHETLRLEGAAPRQASLRRGRHAALARAARQRGSRLLLTGHTADDQAETFLMRARQGSGWYGLAGMRPLSLSPVWPEGQGVFIARPLLGARREELRTFLRAEDVRWVDDPSNDNPAFERVRMRRLLCPKMSGSVQILSVMDRFQTLRMIEDAALWRWMTANIRVSEGVIEVTFLTLLPTERAARALGLLIQIAAGREVPPRGERLARLVERIVSKEDFRGATLGGCQIRPRRGRLQLASETGPPIPGIAARLAAHQAILSGNTHEIAAAAGKESFLEDLVPIF</sequence>
<dbReference type="PATRIC" id="fig|1280954.3.peg.2017"/>
<dbReference type="Proteomes" id="UP000027100">
    <property type="component" value="Unassembled WGS sequence"/>
</dbReference>
<reference evidence="8 9" key="1">
    <citation type="journal article" date="2014" name="Antonie Van Leeuwenhoek">
        <title>Hyphomonas beringensis sp. nov. and Hyphomonas chukchiensis sp. nov., isolated from surface seawater of the Bering Sea and Chukchi Sea.</title>
        <authorList>
            <person name="Li C."/>
            <person name="Lai Q."/>
            <person name="Li G."/>
            <person name="Dong C."/>
            <person name="Wang J."/>
            <person name="Liao Y."/>
            <person name="Shao Z."/>
        </authorList>
    </citation>
    <scope>NUCLEOTIDE SEQUENCE [LARGE SCALE GENOMIC DNA]</scope>
    <source>
        <strain evidence="8 9">PS728</strain>
    </source>
</reference>
<comment type="domain">
    <text evidence="6">The N-terminal region contains the highly conserved SGGXDS motif, predicted to be a P-loop motif involved in ATP binding.</text>
</comment>
<evidence type="ECO:0000256" key="3">
    <source>
        <dbReference type="ARBA" id="ARBA00022741"/>
    </source>
</evidence>
<dbReference type="GO" id="GO:0032267">
    <property type="term" value="F:tRNA(Ile)-lysidine synthase activity"/>
    <property type="evidence" value="ECO:0007669"/>
    <property type="project" value="UniProtKB-EC"/>
</dbReference>
<feature type="domain" description="tRNA(Ile)-lysidine/2-thiocytidine synthase N-terminal" evidence="7">
    <location>
        <begin position="27"/>
        <end position="207"/>
    </location>
</feature>
<accession>A0A062VIX8</accession>
<dbReference type="HAMAP" id="MF_01161">
    <property type="entry name" value="tRNA_Ile_lys_synt"/>
    <property type="match status" value="1"/>
</dbReference>
<dbReference type="PANTHER" id="PTHR43033">
    <property type="entry name" value="TRNA(ILE)-LYSIDINE SYNTHASE-RELATED"/>
    <property type="match status" value="1"/>
</dbReference>
<comment type="function">
    <text evidence="6">Ligates lysine onto the cytidine present at position 34 of the AUA codon-specific tRNA(Ile) that contains the anticodon CAU, in an ATP-dependent manner. Cytidine is converted to lysidine, thus changing the amino acid specificity of the tRNA from methionine to isoleucine.</text>
</comment>
<keyword evidence="3 6" id="KW-0547">Nucleotide-binding</keyword>
<dbReference type="Gene3D" id="3.40.50.620">
    <property type="entry name" value="HUPs"/>
    <property type="match status" value="1"/>
</dbReference>
<evidence type="ECO:0000256" key="2">
    <source>
        <dbReference type="ARBA" id="ARBA00022694"/>
    </source>
</evidence>
<keyword evidence="4 6" id="KW-0067">ATP-binding</keyword>
<evidence type="ECO:0000256" key="6">
    <source>
        <dbReference type="HAMAP-Rule" id="MF_01161"/>
    </source>
</evidence>
<dbReference type="GO" id="GO:0005524">
    <property type="term" value="F:ATP binding"/>
    <property type="evidence" value="ECO:0007669"/>
    <property type="project" value="UniProtKB-UniRule"/>
</dbReference>
<evidence type="ECO:0000259" key="7">
    <source>
        <dbReference type="Pfam" id="PF01171"/>
    </source>
</evidence>
<evidence type="ECO:0000256" key="1">
    <source>
        <dbReference type="ARBA" id="ARBA00022598"/>
    </source>
</evidence>
<evidence type="ECO:0000313" key="9">
    <source>
        <dbReference type="Proteomes" id="UP000027100"/>
    </source>
</evidence>
<keyword evidence="6" id="KW-0963">Cytoplasm</keyword>
<feature type="binding site" evidence="6">
    <location>
        <begin position="31"/>
        <end position="36"/>
    </location>
    <ligand>
        <name>ATP</name>
        <dbReference type="ChEBI" id="CHEBI:30616"/>
    </ligand>
</feature>
<organism evidence="8 9">
    <name type="scientific">Hyphomonas polymorpha PS728</name>
    <dbReference type="NCBI Taxonomy" id="1280954"/>
    <lineage>
        <taxon>Bacteria</taxon>
        <taxon>Pseudomonadati</taxon>
        <taxon>Pseudomonadota</taxon>
        <taxon>Alphaproteobacteria</taxon>
        <taxon>Hyphomonadales</taxon>
        <taxon>Hyphomonadaceae</taxon>
        <taxon>Hyphomonas</taxon>
    </lineage>
</organism>
<dbReference type="eggNOG" id="COG0037">
    <property type="taxonomic scope" value="Bacteria"/>
</dbReference>
<dbReference type="InterPro" id="IPR012795">
    <property type="entry name" value="tRNA_Ile_lys_synt_N"/>
</dbReference>
<gene>
    <name evidence="6" type="primary">tilS</name>
    <name evidence="8" type="ORF">HPO_09960</name>
</gene>
<dbReference type="PANTHER" id="PTHR43033:SF1">
    <property type="entry name" value="TRNA(ILE)-LYSIDINE SYNTHASE-RELATED"/>
    <property type="match status" value="1"/>
</dbReference>
<evidence type="ECO:0000256" key="4">
    <source>
        <dbReference type="ARBA" id="ARBA00022840"/>
    </source>
</evidence>
<comment type="catalytic activity">
    <reaction evidence="5 6">
        <text>cytidine(34) in tRNA(Ile2) + L-lysine + ATP = lysidine(34) in tRNA(Ile2) + AMP + diphosphate + H(+)</text>
        <dbReference type="Rhea" id="RHEA:43744"/>
        <dbReference type="Rhea" id="RHEA-COMP:10625"/>
        <dbReference type="Rhea" id="RHEA-COMP:10670"/>
        <dbReference type="ChEBI" id="CHEBI:15378"/>
        <dbReference type="ChEBI" id="CHEBI:30616"/>
        <dbReference type="ChEBI" id="CHEBI:32551"/>
        <dbReference type="ChEBI" id="CHEBI:33019"/>
        <dbReference type="ChEBI" id="CHEBI:82748"/>
        <dbReference type="ChEBI" id="CHEBI:83665"/>
        <dbReference type="ChEBI" id="CHEBI:456215"/>
        <dbReference type="EC" id="6.3.4.19"/>
    </reaction>
</comment>
<comment type="subcellular location">
    <subcellularLocation>
        <location evidence="6">Cytoplasm</location>
    </subcellularLocation>
</comment>
<evidence type="ECO:0000256" key="5">
    <source>
        <dbReference type="ARBA" id="ARBA00048539"/>
    </source>
</evidence>
<protein>
    <recommendedName>
        <fullName evidence="6">tRNA(Ile)-lysidine synthase</fullName>
        <ecNumber evidence="6">6.3.4.19</ecNumber>
    </recommendedName>
    <alternativeName>
        <fullName evidence="6">tRNA(Ile)-2-lysyl-cytidine synthase</fullName>
    </alternativeName>
    <alternativeName>
        <fullName evidence="6">tRNA(Ile)-lysidine synthetase</fullName>
    </alternativeName>
</protein>
<dbReference type="NCBIfam" id="TIGR02432">
    <property type="entry name" value="lysidine_TilS_N"/>
    <property type="match status" value="1"/>
</dbReference>
<dbReference type="InterPro" id="IPR014729">
    <property type="entry name" value="Rossmann-like_a/b/a_fold"/>
</dbReference>
<evidence type="ECO:0000313" key="8">
    <source>
        <dbReference type="EMBL" id="KCZ98529.1"/>
    </source>
</evidence>
<dbReference type="Pfam" id="PF01171">
    <property type="entry name" value="ATP_bind_3"/>
    <property type="match status" value="1"/>
</dbReference>
<dbReference type="SUPFAM" id="SSF52402">
    <property type="entry name" value="Adenine nucleotide alpha hydrolases-like"/>
    <property type="match status" value="1"/>
</dbReference>
<name>A0A062VIX8_9PROT</name>
<dbReference type="GO" id="GO:0005737">
    <property type="term" value="C:cytoplasm"/>
    <property type="evidence" value="ECO:0007669"/>
    <property type="project" value="UniProtKB-SubCell"/>
</dbReference>